<dbReference type="SMART" id="SM00062">
    <property type="entry name" value="PBPb"/>
    <property type="match status" value="1"/>
</dbReference>
<dbReference type="GO" id="GO:0005576">
    <property type="term" value="C:extracellular region"/>
    <property type="evidence" value="ECO:0007669"/>
    <property type="project" value="TreeGrafter"/>
</dbReference>
<gene>
    <name evidence="5" type="primary">gltI_4</name>
    <name evidence="5" type="ORF">AW08_03509</name>
</gene>
<dbReference type="EMBL" id="JFAX01000029">
    <property type="protein sequence ID" value="EXI65056.1"/>
    <property type="molecule type" value="Genomic_DNA"/>
</dbReference>
<evidence type="ECO:0000313" key="6">
    <source>
        <dbReference type="Proteomes" id="UP000020218"/>
    </source>
</evidence>
<accession>A0A011MR45</accession>
<dbReference type="Pfam" id="PF00497">
    <property type="entry name" value="SBP_bac_3"/>
    <property type="match status" value="1"/>
</dbReference>
<dbReference type="CDD" id="cd13688">
    <property type="entry name" value="PBP2_GltI_DEBP"/>
    <property type="match status" value="1"/>
</dbReference>
<proteinExistence type="inferred from homology"/>
<dbReference type="InterPro" id="IPR001638">
    <property type="entry name" value="Solute-binding_3/MltF_N"/>
</dbReference>
<dbReference type="AlphaFoldDB" id="A0A011MR45"/>
<comment type="caution">
    <text evidence="5">The sequence shown here is derived from an EMBL/GenBank/DDBJ whole genome shotgun (WGS) entry which is preliminary data.</text>
</comment>
<organism evidence="5 6">
    <name type="scientific">Candidatus Accumulibacter adjunctus</name>
    <dbReference type="NCBI Taxonomy" id="1454001"/>
    <lineage>
        <taxon>Bacteria</taxon>
        <taxon>Pseudomonadati</taxon>
        <taxon>Pseudomonadota</taxon>
        <taxon>Betaproteobacteria</taxon>
        <taxon>Candidatus Accumulibacter</taxon>
    </lineage>
</organism>
<evidence type="ECO:0000256" key="1">
    <source>
        <dbReference type="ARBA" id="ARBA00010333"/>
    </source>
</evidence>
<dbReference type="SUPFAM" id="SSF53850">
    <property type="entry name" value="Periplasmic binding protein-like II"/>
    <property type="match status" value="1"/>
</dbReference>
<evidence type="ECO:0000259" key="4">
    <source>
        <dbReference type="SMART" id="SM00062"/>
    </source>
</evidence>
<comment type="similarity">
    <text evidence="1">Belongs to the bacterial solute-binding protein 3 family.</text>
</comment>
<evidence type="ECO:0000256" key="2">
    <source>
        <dbReference type="ARBA" id="ARBA00022448"/>
    </source>
</evidence>
<dbReference type="Gene3D" id="3.40.190.10">
    <property type="entry name" value="Periplasmic binding protein-like II"/>
    <property type="match status" value="2"/>
</dbReference>
<protein>
    <submittedName>
        <fullName evidence="5">Glutamate/aspartate periplasmic-binding protein</fullName>
    </submittedName>
</protein>
<dbReference type="PATRIC" id="fig|1454001.3.peg.3547"/>
<evidence type="ECO:0000313" key="5">
    <source>
        <dbReference type="EMBL" id="EXI65056.1"/>
    </source>
</evidence>
<dbReference type="GO" id="GO:0006865">
    <property type="term" value="P:amino acid transport"/>
    <property type="evidence" value="ECO:0007669"/>
    <property type="project" value="TreeGrafter"/>
</dbReference>
<dbReference type="Proteomes" id="UP000020218">
    <property type="component" value="Unassembled WGS sequence"/>
</dbReference>
<reference evidence="5" key="1">
    <citation type="submission" date="2014-02" db="EMBL/GenBank/DDBJ databases">
        <title>Expanding our view of genomic diversity in Candidatus Accumulibacter clades.</title>
        <authorList>
            <person name="Skennerton C.T."/>
            <person name="Barr J.J."/>
            <person name="Slater F.R."/>
            <person name="Bond P.L."/>
            <person name="Tyson G.W."/>
        </authorList>
    </citation>
    <scope>NUCLEOTIDE SEQUENCE [LARGE SCALE GENOMIC DNA]</scope>
</reference>
<name>A0A011MR45_9PROT</name>
<dbReference type="GO" id="GO:0030288">
    <property type="term" value="C:outer membrane-bounded periplasmic space"/>
    <property type="evidence" value="ECO:0007669"/>
    <property type="project" value="TreeGrafter"/>
</dbReference>
<sequence length="360" mass="39188">MLPSSDIHGPKVCIACWGHVPAADIKPLPPALVNRAETGGCRRWRENPFLGILAAPGQRLAGPERHPNPHQGQAIMLKRTLLLAGVAASLALVAPVSASESTLNRIKQSGTLKLGYRENSVPFSFTGDDRQPRGYTVDLCRIVADDIGKQLNVPKLDVRWVPVTAQSRFAALKSGEIDLECGNTTQTISRRADFDFSLMTFVDGAGLLFREGEVPTTVESLKGQRVAVVAGTTTETTLDQMIKAGKLGMLLIRVPDHDAAIKALTDKTATAYAADRTVLVTTALIRGKGQPFALAEMQFSYEPYGLMMRRDDDLRLAVDRTLARLYRSGEIGPIVKRWFEPFGKPGDALQAMFLLNGLPE</sequence>
<feature type="domain" description="Solute-binding protein family 3/N-terminal" evidence="4">
    <location>
        <begin position="111"/>
        <end position="341"/>
    </location>
</feature>
<dbReference type="PANTHER" id="PTHR30085">
    <property type="entry name" value="AMINO ACID ABC TRANSPORTER PERMEASE"/>
    <property type="match status" value="1"/>
</dbReference>
<dbReference type="PANTHER" id="PTHR30085:SF2">
    <property type="entry name" value="GLUTAMATE_ASPARTATE IMPORT SOLUTE-BINDING PROTEIN"/>
    <property type="match status" value="1"/>
</dbReference>
<keyword evidence="2" id="KW-0813">Transport</keyword>
<keyword evidence="6" id="KW-1185">Reference proteome</keyword>
<evidence type="ECO:0000256" key="3">
    <source>
        <dbReference type="ARBA" id="ARBA00022729"/>
    </source>
</evidence>
<keyword evidence="3" id="KW-0732">Signal</keyword>
<dbReference type="STRING" id="1454001.AW08_03509"/>
<dbReference type="InterPro" id="IPR051455">
    <property type="entry name" value="Bact_solute-bind_prot3"/>
</dbReference>